<dbReference type="OrthoDB" id="6422618at2759"/>
<gene>
    <name evidence="1" type="primary">AVEN_135448_1</name>
    <name evidence="1" type="ORF">NPIL_502921</name>
</gene>
<dbReference type="Proteomes" id="UP000887013">
    <property type="component" value="Unassembled WGS sequence"/>
</dbReference>
<evidence type="ECO:0000313" key="1">
    <source>
        <dbReference type="EMBL" id="GFT97400.1"/>
    </source>
</evidence>
<keyword evidence="2" id="KW-1185">Reference proteome</keyword>
<protein>
    <submittedName>
        <fullName evidence="1">Uncharacterized protein</fullName>
    </submittedName>
</protein>
<proteinExistence type="predicted"/>
<name>A0A8X6UCW6_NEPPI</name>
<comment type="caution">
    <text evidence="1">The sequence shown here is derived from an EMBL/GenBank/DDBJ whole genome shotgun (WGS) entry which is preliminary data.</text>
</comment>
<organism evidence="1 2">
    <name type="scientific">Nephila pilipes</name>
    <name type="common">Giant wood spider</name>
    <name type="synonym">Nephila maculata</name>
    <dbReference type="NCBI Taxonomy" id="299642"/>
    <lineage>
        <taxon>Eukaryota</taxon>
        <taxon>Metazoa</taxon>
        <taxon>Ecdysozoa</taxon>
        <taxon>Arthropoda</taxon>
        <taxon>Chelicerata</taxon>
        <taxon>Arachnida</taxon>
        <taxon>Araneae</taxon>
        <taxon>Araneomorphae</taxon>
        <taxon>Entelegynae</taxon>
        <taxon>Araneoidea</taxon>
        <taxon>Nephilidae</taxon>
        <taxon>Nephila</taxon>
    </lineage>
</organism>
<evidence type="ECO:0000313" key="2">
    <source>
        <dbReference type="Proteomes" id="UP000887013"/>
    </source>
</evidence>
<dbReference type="AlphaFoldDB" id="A0A8X6UCW6"/>
<sequence>MLISRYTLLNCVSEEGNCLIFYQIGLEIRGPKLVTSDFRFQWLRPKLKQGLLPLFLAKYESPKQNAKGAKSSGKLCGVPLFSFPTYTKKSQTPVVSPYQ</sequence>
<reference evidence="1" key="1">
    <citation type="submission" date="2020-08" db="EMBL/GenBank/DDBJ databases">
        <title>Multicomponent nature underlies the extraordinary mechanical properties of spider dragline silk.</title>
        <authorList>
            <person name="Kono N."/>
            <person name="Nakamura H."/>
            <person name="Mori M."/>
            <person name="Yoshida Y."/>
            <person name="Ohtoshi R."/>
            <person name="Malay A.D."/>
            <person name="Moran D.A.P."/>
            <person name="Tomita M."/>
            <person name="Numata K."/>
            <person name="Arakawa K."/>
        </authorList>
    </citation>
    <scope>NUCLEOTIDE SEQUENCE</scope>
</reference>
<accession>A0A8X6UCW6</accession>
<dbReference type="EMBL" id="BMAW01075519">
    <property type="protein sequence ID" value="GFT97400.1"/>
    <property type="molecule type" value="Genomic_DNA"/>
</dbReference>